<keyword evidence="4" id="KW-0547">Nucleotide-binding</keyword>
<dbReference type="EMBL" id="BMOI01000016">
    <property type="protein sequence ID" value="GGL10630.1"/>
    <property type="molecule type" value="Genomic_DNA"/>
</dbReference>
<evidence type="ECO:0000313" key="11">
    <source>
        <dbReference type="EMBL" id="MBM7802686.1"/>
    </source>
</evidence>
<keyword evidence="10" id="KW-0548">Nucleotidyltransferase</keyword>
<proteinExistence type="predicted"/>
<dbReference type="EMBL" id="JAFBCG010000001">
    <property type="protein sequence ID" value="MBM7802686.1"/>
    <property type="molecule type" value="Genomic_DNA"/>
</dbReference>
<keyword evidence="3" id="KW-0479">Metal-binding</keyword>
<evidence type="ECO:0000313" key="10">
    <source>
        <dbReference type="EMBL" id="GGL10630.1"/>
    </source>
</evidence>
<dbReference type="Pfam" id="PF12804">
    <property type="entry name" value="NTP_transf_3"/>
    <property type="match status" value="1"/>
</dbReference>
<gene>
    <name evidence="10" type="ORF">GCM10009769_30880</name>
    <name evidence="11" type="ORF">JOE58_001937</name>
</gene>
<accession>A0A8H9GCA2</accession>
<dbReference type="InterPro" id="IPR025877">
    <property type="entry name" value="MobA-like_NTP_Trfase"/>
</dbReference>
<evidence type="ECO:0000256" key="4">
    <source>
        <dbReference type="ARBA" id="ARBA00022741"/>
    </source>
</evidence>
<dbReference type="PANTHER" id="PTHR19136">
    <property type="entry name" value="MOLYBDENUM COFACTOR GUANYLYLTRANSFERASE"/>
    <property type="match status" value="1"/>
</dbReference>
<sequence>MSQPHPFDAVVLAGGRATRLGGLDKAALGSPGRTLLERAVAAATGAERLVVVGLRDAARAPADAVLVHEEPPFGGPVSGLAAALRAIPASAPTTLVLACDLVRPAEAVAVLRAGTTPGADGWIAVDDDGRRQPLLACYRSAPLRAAVDALDEVDGASLRRLTAPLDLVEVPVPSALCADVDTPEAAGRLASGGRTWTCSNPRGRRDPA</sequence>
<keyword evidence="7" id="KW-0501">Molybdenum cofactor biosynthesis</keyword>
<dbReference type="Proteomes" id="UP000648535">
    <property type="component" value="Unassembled WGS sequence"/>
</dbReference>
<reference evidence="10" key="2">
    <citation type="submission" date="2020-09" db="EMBL/GenBank/DDBJ databases">
        <authorList>
            <person name="Sun Q."/>
            <person name="Ohkuma M."/>
        </authorList>
    </citation>
    <scope>NUCLEOTIDE SEQUENCE</scope>
    <source>
        <strain evidence="10">JCM 1480</strain>
    </source>
</reference>
<evidence type="ECO:0000256" key="7">
    <source>
        <dbReference type="ARBA" id="ARBA00023150"/>
    </source>
</evidence>
<evidence type="ECO:0000256" key="5">
    <source>
        <dbReference type="ARBA" id="ARBA00022842"/>
    </source>
</evidence>
<keyword evidence="2 10" id="KW-0808">Transferase</keyword>
<evidence type="ECO:0000259" key="9">
    <source>
        <dbReference type="Pfam" id="PF12804"/>
    </source>
</evidence>
<dbReference type="CDD" id="cd02503">
    <property type="entry name" value="MobA"/>
    <property type="match status" value="1"/>
</dbReference>
<feature type="region of interest" description="Disordered" evidence="8">
    <location>
        <begin position="189"/>
        <end position="208"/>
    </location>
</feature>
<evidence type="ECO:0000313" key="12">
    <source>
        <dbReference type="Proteomes" id="UP000648535"/>
    </source>
</evidence>
<evidence type="ECO:0000313" key="13">
    <source>
        <dbReference type="Proteomes" id="UP000746584"/>
    </source>
</evidence>
<dbReference type="SUPFAM" id="SSF53448">
    <property type="entry name" value="Nucleotide-diphospho-sugar transferases"/>
    <property type="match status" value="1"/>
</dbReference>
<keyword evidence="6" id="KW-0342">GTP-binding</keyword>
<dbReference type="PANTHER" id="PTHR19136:SF81">
    <property type="entry name" value="MOLYBDENUM COFACTOR GUANYLYLTRANSFERASE"/>
    <property type="match status" value="1"/>
</dbReference>
<reference evidence="10" key="1">
    <citation type="journal article" date="2014" name="Int. J. Syst. Evol. Microbiol.">
        <title>Complete genome sequence of Corynebacterium casei LMG S-19264T (=DSM 44701T), isolated from a smear-ripened cheese.</title>
        <authorList>
            <consortium name="US DOE Joint Genome Institute (JGI-PGF)"/>
            <person name="Walter F."/>
            <person name="Albersmeier A."/>
            <person name="Kalinowski J."/>
            <person name="Ruckert C."/>
        </authorList>
    </citation>
    <scope>NUCLEOTIDE SEQUENCE</scope>
    <source>
        <strain evidence="10">JCM 1480</strain>
    </source>
</reference>
<dbReference type="InterPro" id="IPR013482">
    <property type="entry name" value="Molybde_CF_guanTrfase"/>
</dbReference>
<evidence type="ECO:0000256" key="3">
    <source>
        <dbReference type="ARBA" id="ARBA00022723"/>
    </source>
</evidence>
<dbReference type="GO" id="GO:0046872">
    <property type="term" value="F:metal ion binding"/>
    <property type="evidence" value="ECO:0007669"/>
    <property type="project" value="UniProtKB-KW"/>
</dbReference>
<dbReference type="Proteomes" id="UP000746584">
    <property type="component" value="Unassembled WGS sequence"/>
</dbReference>
<evidence type="ECO:0000256" key="2">
    <source>
        <dbReference type="ARBA" id="ARBA00022679"/>
    </source>
</evidence>
<dbReference type="GO" id="GO:0006777">
    <property type="term" value="P:Mo-molybdopterin cofactor biosynthetic process"/>
    <property type="evidence" value="ECO:0007669"/>
    <property type="project" value="UniProtKB-KW"/>
</dbReference>
<name>A0A8H9GCA2_9MICO</name>
<organism evidence="10 12">
    <name type="scientific">Curtobacterium luteum</name>
    <dbReference type="NCBI Taxonomy" id="33881"/>
    <lineage>
        <taxon>Bacteria</taxon>
        <taxon>Bacillati</taxon>
        <taxon>Actinomycetota</taxon>
        <taxon>Actinomycetes</taxon>
        <taxon>Micrococcales</taxon>
        <taxon>Microbacteriaceae</taxon>
        <taxon>Curtobacterium</taxon>
    </lineage>
</organism>
<dbReference type="RefSeq" id="WP_175327571.1">
    <property type="nucleotide sequence ID" value="NZ_BMOI01000016.1"/>
</dbReference>
<comment type="caution">
    <text evidence="10">The sequence shown here is derived from an EMBL/GenBank/DDBJ whole genome shotgun (WGS) entry which is preliminary data.</text>
</comment>
<evidence type="ECO:0000256" key="1">
    <source>
        <dbReference type="ARBA" id="ARBA00022490"/>
    </source>
</evidence>
<evidence type="ECO:0000256" key="6">
    <source>
        <dbReference type="ARBA" id="ARBA00023134"/>
    </source>
</evidence>
<dbReference type="Gene3D" id="3.90.550.10">
    <property type="entry name" value="Spore Coat Polysaccharide Biosynthesis Protein SpsA, Chain A"/>
    <property type="match status" value="1"/>
</dbReference>
<feature type="domain" description="MobA-like NTP transferase" evidence="9">
    <location>
        <begin position="9"/>
        <end position="163"/>
    </location>
</feature>
<keyword evidence="5" id="KW-0460">Magnesium</keyword>
<dbReference type="AlphaFoldDB" id="A0A8H9GCA2"/>
<dbReference type="GO" id="GO:0016779">
    <property type="term" value="F:nucleotidyltransferase activity"/>
    <property type="evidence" value="ECO:0007669"/>
    <property type="project" value="UniProtKB-KW"/>
</dbReference>
<protein>
    <submittedName>
        <fullName evidence="10">Molybdenum cofactor guanylyltransferase</fullName>
    </submittedName>
    <submittedName>
        <fullName evidence="11">Molybdopterin-guanine dinucleotide biosynthesis protein A</fullName>
    </submittedName>
</protein>
<dbReference type="InterPro" id="IPR029044">
    <property type="entry name" value="Nucleotide-diphossugar_trans"/>
</dbReference>
<evidence type="ECO:0000256" key="8">
    <source>
        <dbReference type="SAM" id="MobiDB-lite"/>
    </source>
</evidence>
<keyword evidence="1" id="KW-0963">Cytoplasm</keyword>
<keyword evidence="13" id="KW-1185">Reference proteome</keyword>
<reference evidence="11 13" key="3">
    <citation type="submission" date="2021-01" db="EMBL/GenBank/DDBJ databases">
        <title>Sequencing the genomes of 1000 actinobacteria strains.</title>
        <authorList>
            <person name="Klenk H.-P."/>
        </authorList>
    </citation>
    <scope>NUCLEOTIDE SEQUENCE [LARGE SCALE GENOMIC DNA]</scope>
    <source>
        <strain evidence="11 13">DSM 20542</strain>
    </source>
</reference>
<dbReference type="GO" id="GO:0005525">
    <property type="term" value="F:GTP binding"/>
    <property type="evidence" value="ECO:0007669"/>
    <property type="project" value="UniProtKB-KW"/>
</dbReference>